<dbReference type="InterPro" id="IPR001650">
    <property type="entry name" value="Helicase_C-like"/>
</dbReference>
<dbReference type="Pfam" id="PF08797">
    <property type="entry name" value="HIRAN"/>
    <property type="match status" value="1"/>
</dbReference>
<dbReference type="Gene3D" id="3.30.40.10">
    <property type="entry name" value="Zinc/RING finger domain, C3HC4 (zinc finger)"/>
    <property type="match status" value="1"/>
</dbReference>
<dbReference type="InterPro" id="IPR018957">
    <property type="entry name" value="Znf_C3HC4_RING-type"/>
</dbReference>
<dbReference type="Pfam" id="PF00097">
    <property type="entry name" value="zf-C3HC4"/>
    <property type="match status" value="1"/>
</dbReference>
<dbReference type="Pfam" id="PF00176">
    <property type="entry name" value="SNF2-rel_dom"/>
    <property type="match status" value="1"/>
</dbReference>
<feature type="domain" description="RING-type" evidence="13">
    <location>
        <begin position="616"/>
        <end position="655"/>
    </location>
</feature>
<dbReference type="InterPro" id="IPR014001">
    <property type="entry name" value="Helicase_ATP-bd"/>
</dbReference>
<evidence type="ECO:0000256" key="2">
    <source>
        <dbReference type="ARBA" id="ARBA00008438"/>
    </source>
</evidence>
<dbReference type="SMART" id="SM00910">
    <property type="entry name" value="HIRAN"/>
    <property type="match status" value="1"/>
</dbReference>
<dbReference type="GO" id="GO:0008094">
    <property type="term" value="F:ATP-dependent activity, acting on DNA"/>
    <property type="evidence" value="ECO:0000318"/>
    <property type="project" value="GO_Central"/>
</dbReference>
<feature type="domain" description="Helicase C-terminal" evidence="15">
    <location>
        <begin position="688"/>
        <end position="849"/>
    </location>
</feature>
<gene>
    <name evidence="17" type="primary">LOC110785004</name>
</gene>
<evidence type="ECO:0000256" key="12">
    <source>
        <dbReference type="SAM" id="MobiDB-lite"/>
    </source>
</evidence>
<dbReference type="InterPro" id="IPR013083">
    <property type="entry name" value="Znf_RING/FYVE/PHD"/>
</dbReference>
<reference evidence="17" key="2">
    <citation type="submission" date="2025-08" db="UniProtKB">
        <authorList>
            <consortium name="RefSeq"/>
        </authorList>
    </citation>
    <scope>IDENTIFICATION</scope>
    <source>
        <tissue evidence="17">Leaf</tissue>
    </source>
</reference>
<dbReference type="InterPro" id="IPR000330">
    <property type="entry name" value="SNF2_N"/>
</dbReference>
<dbReference type="GeneID" id="110785004"/>
<evidence type="ECO:0000256" key="7">
    <source>
        <dbReference type="ARBA" id="ARBA00022806"/>
    </source>
</evidence>
<feature type="region of interest" description="Disordered" evidence="12">
    <location>
        <begin position="1"/>
        <end position="22"/>
    </location>
</feature>
<evidence type="ECO:0000256" key="4">
    <source>
        <dbReference type="ARBA" id="ARBA00022741"/>
    </source>
</evidence>
<dbReference type="InterPro" id="IPR038718">
    <property type="entry name" value="SNF2-like_sf"/>
</dbReference>
<feature type="region of interest" description="Disordered" evidence="12">
    <location>
        <begin position="665"/>
        <end position="684"/>
    </location>
</feature>
<feature type="compositionally biased region" description="Basic and acidic residues" evidence="12">
    <location>
        <begin position="288"/>
        <end position="297"/>
    </location>
</feature>
<dbReference type="SUPFAM" id="SSF52540">
    <property type="entry name" value="P-loop containing nucleoside triphosphate hydrolases"/>
    <property type="match status" value="2"/>
</dbReference>
<dbReference type="InterPro" id="IPR014905">
    <property type="entry name" value="HIRAN"/>
</dbReference>
<evidence type="ECO:0000256" key="6">
    <source>
        <dbReference type="ARBA" id="ARBA00022801"/>
    </source>
</evidence>
<dbReference type="GO" id="GO:0008270">
    <property type="term" value="F:zinc ion binding"/>
    <property type="evidence" value="ECO:0007669"/>
    <property type="project" value="UniProtKB-KW"/>
</dbReference>
<dbReference type="InterPro" id="IPR017907">
    <property type="entry name" value="Znf_RING_CS"/>
</dbReference>
<dbReference type="GO" id="GO:0006281">
    <property type="term" value="P:DNA repair"/>
    <property type="evidence" value="ECO:0000318"/>
    <property type="project" value="GO_Central"/>
</dbReference>
<dbReference type="GO" id="GO:0003676">
    <property type="term" value="F:nucleic acid binding"/>
    <property type="evidence" value="ECO:0007669"/>
    <property type="project" value="InterPro"/>
</dbReference>
<keyword evidence="6" id="KW-0378">Hydrolase</keyword>
<dbReference type="AlphaFoldDB" id="A0A9R0I9G2"/>
<dbReference type="Proteomes" id="UP000813463">
    <property type="component" value="Chromosome 1"/>
</dbReference>
<keyword evidence="3" id="KW-0479">Metal-binding</keyword>
<dbReference type="SMART" id="SM00487">
    <property type="entry name" value="DEXDc"/>
    <property type="match status" value="1"/>
</dbReference>
<dbReference type="GO" id="GO:0005634">
    <property type="term" value="C:nucleus"/>
    <property type="evidence" value="ECO:0000318"/>
    <property type="project" value="GO_Central"/>
</dbReference>
<name>A0A9R0I9G2_SPIOL</name>
<evidence type="ECO:0000313" key="17">
    <source>
        <dbReference type="RefSeq" id="XP_021845136.1"/>
    </source>
</evidence>
<accession>A0A9R0I9G2</accession>
<dbReference type="CDD" id="cd18793">
    <property type="entry name" value="SF2_C_SNF"/>
    <property type="match status" value="1"/>
</dbReference>
<feature type="compositionally biased region" description="Acidic residues" evidence="12">
    <location>
        <begin position="7"/>
        <end position="18"/>
    </location>
</feature>
<dbReference type="InterPro" id="IPR049730">
    <property type="entry name" value="SNF2/RAD54-like_C"/>
</dbReference>
<keyword evidence="5 11" id="KW-0863">Zinc-finger</keyword>
<evidence type="ECO:0000259" key="13">
    <source>
        <dbReference type="PROSITE" id="PS50089"/>
    </source>
</evidence>
<evidence type="ECO:0000256" key="10">
    <source>
        <dbReference type="ARBA" id="ARBA00023242"/>
    </source>
</evidence>
<keyword evidence="16" id="KW-1185">Reference proteome</keyword>
<dbReference type="PROSITE" id="PS50089">
    <property type="entry name" value="ZF_RING_2"/>
    <property type="match status" value="1"/>
</dbReference>
<evidence type="ECO:0000256" key="9">
    <source>
        <dbReference type="ARBA" id="ARBA00022840"/>
    </source>
</evidence>
<keyword evidence="4" id="KW-0547">Nucleotide-binding</keyword>
<evidence type="ECO:0000256" key="5">
    <source>
        <dbReference type="ARBA" id="ARBA00022771"/>
    </source>
</evidence>
<dbReference type="RefSeq" id="XP_021845136.1">
    <property type="nucleotide sequence ID" value="XM_021989444.2"/>
</dbReference>
<dbReference type="CDD" id="cd16509">
    <property type="entry name" value="RING-HC_HLTF"/>
    <property type="match status" value="1"/>
</dbReference>
<dbReference type="Gene3D" id="3.40.50.300">
    <property type="entry name" value="P-loop containing nucleotide triphosphate hydrolases"/>
    <property type="match status" value="1"/>
</dbReference>
<evidence type="ECO:0000259" key="14">
    <source>
        <dbReference type="PROSITE" id="PS51192"/>
    </source>
</evidence>
<feature type="compositionally biased region" description="Low complexity" evidence="12">
    <location>
        <begin position="672"/>
        <end position="684"/>
    </location>
</feature>
<dbReference type="InterPro" id="IPR001841">
    <property type="entry name" value="Znf_RING"/>
</dbReference>
<dbReference type="InterPro" id="IPR050628">
    <property type="entry name" value="SNF2_RAD54_helicase_TF"/>
</dbReference>
<evidence type="ECO:0000313" key="16">
    <source>
        <dbReference type="Proteomes" id="UP000813463"/>
    </source>
</evidence>
<comment type="subcellular location">
    <subcellularLocation>
        <location evidence="1">Nucleus</location>
    </subcellularLocation>
</comment>
<dbReference type="GO" id="GO:0004386">
    <property type="term" value="F:helicase activity"/>
    <property type="evidence" value="ECO:0007669"/>
    <property type="project" value="UniProtKB-KW"/>
</dbReference>
<dbReference type="Pfam" id="PF00271">
    <property type="entry name" value="Helicase_C"/>
    <property type="match status" value="1"/>
</dbReference>
<dbReference type="SMART" id="SM00490">
    <property type="entry name" value="HELICc"/>
    <property type="match status" value="1"/>
</dbReference>
<sequence length="859" mass="96000">MASSYNPEDEANDYEETQFTDPQLSLSSSSETYMVGFVIVNIVGLQYYTGRISGREMVGLVREPLNVYDENAIRVLNTRGTQVGHIERGAAKVLAPLMDTQLIIVEGIVPNTPYKGPKFKIVVQLHIFARIEAFPDVKSAIFGGGLQLIAGDTASFALSESEVVKEKRNNKDVKSVDEIFKLVDESVVRKEGFVEKLEPPKDVILSELFDHQKEGLGWLVGRENSEELPPFWEEKDGVFVNVLTNFQTNTRPDPIRGGIFADDMGLGKTLTLLSLIAYDKQCSGSTEKASDNCRDGENVDDSGGRKSKGGKKGKKVSANTSRKKRKVVSSDVGNLVSSNTTLVVCTLSVFSVWVNQLIDHTYPNSLRLYVFHGKERIRDVEKLMKYDIVLTSYNILSVEESQSESPMNKMEWRRIILDEGHMIKNANAKLSRAVTALNSKRRWVVTGTPIQNTSYDLFSLMAFLKFDPFSSKGYWNRLVQRPLAQGDQKGLERLQVLMATVSLRRTKEQNLIQLPPKSVHTYHVDLLHEERVLYDRMEEEAKQVVKKYINDGSVTHNFSTVLSIILRLRQICTDVALCPHDIKSLLPPDNVQDVSNNPELLEKLVSLLQDAEDFDCPICICPPTDVVITCCAHIFCRACIIKTLKQTKANCPMCRHPLSESQLYTAPPSAESSDNSNTSSSSPKVSSKVSLLLKLLSENGGVKSVVFSQFRKMLLLLEGPLKAAGIKTLRLDGTMSPKKRGLVIEEFSVYENDSPTVLLASLKASGTGINLTSASVVYLFEPWWNPATEEQAMDRVHRIGQRKDVKIIRIIARNTIEERVLELQEKKKELAKGAFVRKGSKDKKETSVGDLCRLISLTD</sequence>
<dbReference type="PROSITE" id="PS51192">
    <property type="entry name" value="HELICASE_ATP_BIND_1"/>
    <property type="match status" value="1"/>
</dbReference>
<keyword evidence="9" id="KW-0067">ATP-binding</keyword>
<dbReference type="PANTHER" id="PTHR45626:SF17">
    <property type="entry name" value="HELICASE-LIKE TRANSCRIPTION FACTOR"/>
    <property type="match status" value="1"/>
</dbReference>
<dbReference type="GO" id="GO:0005524">
    <property type="term" value="F:ATP binding"/>
    <property type="evidence" value="ECO:0007669"/>
    <property type="project" value="UniProtKB-KW"/>
</dbReference>
<proteinExistence type="inferred from homology"/>
<protein>
    <submittedName>
        <fullName evidence="17">SWI/SNF-related matrix-associated actin-dependent regulator of chromatin subfamily A member 3-like 1</fullName>
    </submittedName>
</protein>
<dbReference type="Gene3D" id="3.30.70.2330">
    <property type="match status" value="1"/>
</dbReference>
<dbReference type="Gene3D" id="3.40.50.10810">
    <property type="entry name" value="Tandem AAA-ATPase domain"/>
    <property type="match status" value="2"/>
</dbReference>
<dbReference type="PANTHER" id="PTHR45626">
    <property type="entry name" value="TRANSCRIPTION TERMINATION FACTOR 2-RELATED"/>
    <property type="match status" value="1"/>
</dbReference>
<dbReference type="PROSITE" id="PS00518">
    <property type="entry name" value="ZF_RING_1"/>
    <property type="match status" value="1"/>
</dbReference>
<dbReference type="OrthoDB" id="448448at2759"/>
<keyword evidence="10" id="KW-0539">Nucleus</keyword>
<dbReference type="InterPro" id="IPR027417">
    <property type="entry name" value="P-loop_NTPase"/>
</dbReference>
<keyword evidence="7" id="KW-0347">Helicase</keyword>
<dbReference type="SUPFAM" id="SSF57850">
    <property type="entry name" value="RING/U-box"/>
    <property type="match status" value="1"/>
</dbReference>
<keyword evidence="8" id="KW-0862">Zinc</keyword>
<evidence type="ECO:0000256" key="11">
    <source>
        <dbReference type="PROSITE-ProRule" id="PRU00175"/>
    </source>
</evidence>
<feature type="compositionally biased region" description="Basic residues" evidence="12">
    <location>
        <begin position="305"/>
        <end position="324"/>
    </location>
</feature>
<dbReference type="SMART" id="SM00184">
    <property type="entry name" value="RING"/>
    <property type="match status" value="1"/>
</dbReference>
<evidence type="ECO:0000256" key="3">
    <source>
        <dbReference type="ARBA" id="ARBA00022723"/>
    </source>
</evidence>
<evidence type="ECO:0000256" key="1">
    <source>
        <dbReference type="ARBA" id="ARBA00004123"/>
    </source>
</evidence>
<dbReference type="KEGG" id="soe:110785004"/>
<evidence type="ECO:0000256" key="8">
    <source>
        <dbReference type="ARBA" id="ARBA00022833"/>
    </source>
</evidence>
<feature type="domain" description="Helicase ATP-binding" evidence="14">
    <location>
        <begin position="249"/>
        <end position="467"/>
    </location>
</feature>
<feature type="region of interest" description="Disordered" evidence="12">
    <location>
        <begin position="285"/>
        <end position="324"/>
    </location>
</feature>
<organism evidence="16 17">
    <name type="scientific">Spinacia oleracea</name>
    <name type="common">Spinach</name>
    <dbReference type="NCBI Taxonomy" id="3562"/>
    <lineage>
        <taxon>Eukaryota</taxon>
        <taxon>Viridiplantae</taxon>
        <taxon>Streptophyta</taxon>
        <taxon>Embryophyta</taxon>
        <taxon>Tracheophyta</taxon>
        <taxon>Spermatophyta</taxon>
        <taxon>Magnoliopsida</taxon>
        <taxon>eudicotyledons</taxon>
        <taxon>Gunneridae</taxon>
        <taxon>Pentapetalae</taxon>
        <taxon>Caryophyllales</taxon>
        <taxon>Chenopodiaceae</taxon>
        <taxon>Chenopodioideae</taxon>
        <taxon>Anserineae</taxon>
        <taxon>Spinacia</taxon>
    </lineage>
</organism>
<dbReference type="GO" id="GO:0016818">
    <property type="term" value="F:hydrolase activity, acting on acid anhydrides, in phosphorus-containing anhydrides"/>
    <property type="evidence" value="ECO:0007669"/>
    <property type="project" value="InterPro"/>
</dbReference>
<dbReference type="PROSITE" id="PS51194">
    <property type="entry name" value="HELICASE_CTER"/>
    <property type="match status" value="1"/>
</dbReference>
<reference evidence="16" key="1">
    <citation type="journal article" date="2021" name="Nat. Commun.">
        <title>Genomic analyses provide insights into spinach domestication and the genetic basis of agronomic traits.</title>
        <authorList>
            <person name="Cai X."/>
            <person name="Sun X."/>
            <person name="Xu C."/>
            <person name="Sun H."/>
            <person name="Wang X."/>
            <person name="Ge C."/>
            <person name="Zhang Z."/>
            <person name="Wang Q."/>
            <person name="Fei Z."/>
            <person name="Jiao C."/>
            <person name="Wang Q."/>
        </authorList>
    </citation>
    <scope>NUCLEOTIDE SEQUENCE [LARGE SCALE GENOMIC DNA]</scope>
    <source>
        <strain evidence="16">cv. Varoflay</strain>
    </source>
</reference>
<evidence type="ECO:0000259" key="15">
    <source>
        <dbReference type="PROSITE" id="PS51194"/>
    </source>
</evidence>
<comment type="similarity">
    <text evidence="2">Belongs to the SNF2/RAD54 helicase family. RAD16 subfamily.</text>
</comment>